<dbReference type="Gene3D" id="3.30.300.20">
    <property type="match status" value="1"/>
</dbReference>
<dbReference type="Proteomes" id="UP000501812">
    <property type="component" value="Chromosome"/>
</dbReference>
<dbReference type="KEGG" id="luo:HHL09_06855"/>
<dbReference type="InterPro" id="IPR003718">
    <property type="entry name" value="OsmC/Ohr_fam"/>
</dbReference>
<dbReference type="PANTHER" id="PTHR35368">
    <property type="entry name" value="HYDROPEROXIDE REDUCTASE"/>
    <property type="match status" value="1"/>
</dbReference>
<keyword evidence="2" id="KW-1185">Reference proteome</keyword>
<organism evidence="1 2">
    <name type="scientific">Luteolibacter luteus</name>
    <dbReference type="NCBI Taxonomy" id="2728835"/>
    <lineage>
        <taxon>Bacteria</taxon>
        <taxon>Pseudomonadati</taxon>
        <taxon>Verrucomicrobiota</taxon>
        <taxon>Verrucomicrobiia</taxon>
        <taxon>Verrucomicrobiales</taxon>
        <taxon>Verrucomicrobiaceae</taxon>
        <taxon>Luteolibacter</taxon>
    </lineage>
</organism>
<dbReference type="RefSeq" id="WP_169453827.1">
    <property type="nucleotide sequence ID" value="NZ_CP051774.1"/>
</dbReference>
<dbReference type="EMBL" id="CP051774">
    <property type="protein sequence ID" value="QJE95513.1"/>
    <property type="molecule type" value="Genomic_DNA"/>
</dbReference>
<dbReference type="SUPFAM" id="SSF82784">
    <property type="entry name" value="OsmC-like"/>
    <property type="match status" value="1"/>
</dbReference>
<evidence type="ECO:0000313" key="2">
    <source>
        <dbReference type="Proteomes" id="UP000501812"/>
    </source>
</evidence>
<accession>A0A858RHD3</accession>
<dbReference type="InterPro" id="IPR052924">
    <property type="entry name" value="OsmC/Ohr_hydroprdx_reductase"/>
</dbReference>
<sequence length="193" mass="20905">MKTNSKHINGIDTEALGNAAQAIANDASQGQTKWLVSSHWKGGTRSDAKVSEYHLAGQRIARNFTISIDEPLELCGANQYANPQEYLLAALNACMIVGYTALCSLQGITIDELVIETEGDIDLRGFLGLDPTVKPGYDGLRYTVHLKGSGTTEQFEEIHRKVMATSPNYFNIANAIPLQSQLVIGSLAEKHAA</sequence>
<dbReference type="Pfam" id="PF02566">
    <property type="entry name" value="OsmC"/>
    <property type="match status" value="1"/>
</dbReference>
<dbReference type="InterPro" id="IPR015946">
    <property type="entry name" value="KH_dom-like_a/b"/>
</dbReference>
<reference evidence="1 2" key="1">
    <citation type="submission" date="2020-04" db="EMBL/GenBank/DDBJ databases">
        <title>Luteolibacter sp. G-1-1-1 isolated from soil.</title>
        <authorList>
            <person name="Dahal R.H."/>
        </authorList>
    </citation>
    <scope>NUCLEOTIDE SEQUENCE [LARGE SCALE GENOMIC DNA]</scope>
    <source>
        <strain evidence="1 2">G-1-1-1</strain>
    </source>
</reference>
<gene>
    <name evidence="1" type="ORF">HHL09_06855</name>
</gene>
<dbReference type="PANTHER" id="PTHR35368:SF1">
    <property type="entry name" value="HYDROPEROXIDE REDUCTASE"/>
    <property type="match status" value="1"/>
</dbReference>
<dbReference type="AlphaFoldDB" id="A0A858RHD3"/>
<protein>
    <submittedName>
        <fullName evidence="1">OsmC family protein</fullName>
    </submittedName>
</protein>
<proteinExistence type="predicted"/>
<dbReference type="InterPro" id="IPR036102">
    <property type="entry name" value="OsmC/Ohrsf"/>
</dbReference>
<evidence type="ECO:0000313" key="1">
    <source>
        <dbReference type="EMBL" id="QJE95513.1"/>
    </source>
</evidence>
<name>A0A858RHD3_9BACT</name>